<feature type="domain" description="Ribosomal protein eL8/eL30/eS12/Gadd45" evidence="3">
    <location>
        <begin position="8"/>
        <end position="90"/>
    </location>
</feature>
<keyword evidence="2" id="KW-0687">Ribonucleoprotein</keyword>
<accession>A0A498RA68</accession>
<dbReference type="EMBL" id="UPPP01000083">
    <property type="protein sequence ID" value="VBB08049.1"/>
    <property type="molecule type" value="Genomic_DNA"/>
</dbReference>
<name>A0A498RA68_9FIRM</name>
<dbReference type="GO" id="GO:1990904">
    <property type="term" value="C:ribonucleoprotein complex"/>
    <property type="evidence" value="ECO:0007669"/>
    <property type="project" value="UniProtKB-KW"/>
</dbReference>
<dbReference type="PANTHER" id="PTHR11449">
    <property type="entry name" value="RIBOSOMAL PROTEIN L30"/>
    <property type="match status" value="1"/>
</dbReference>
<evidence type="ECO:0000259" key="3">
    <source>
        <dbReference type="Pfam" id="PF01248"/>
    </source>
</evidence>
<dbReference type="Proteomes" id="UP000277811">
    <property type="component" value="Unassembled WGS sequence"/>
</dbReference>
<dbReference type="GO" id="GO:0003723">
    <property type="term" value="F:RNA binding"/>
    <property type="evidence" value="ECO:0007669"/>
    <property type="project" value="InterPro"/>
</dbReference>
<keyword evidence="1 4" id="KW-0689">Ribosomal protein</keyword>
<organism evidence="4 5">
    <name type="scientific">Lucifera butyrica</name>
    <dbReference type="NCBI Taxonomy" id="1351585"/>
    <lineage>
        <taxon>Bacteria</taxon>
        <taxon>Bacillati</taxon>
        <taxon>Bacillota</taxon>
        <taxon>Negativicutes</taxon>
        <taxon>Veillonellales</taxon>
        <taxon>Veillonellaceae</taxon>
        <taxon>Lucifera</taxon>
    </lineage>
</organism>
<evidence type="ECO:0000313" key="5">
    <source>
        <dbReference type="Proteomes" id="UP000277811"/>
    </source>
</evidence>
<dbReference type="Gene3D" id="3.30.1330.30">
    <property type="match status" value="1"/>
</dbReference>
<dbReference type="InterPro" id="IPR039109">
    <property type="entry name" value="Ribosomal_eL30-like"/>
</dbReference>
<dbReference type="GO" id="GO:0005840">
    <property type="term" value="C:ribosome"/>
    <property type="evidence" value="ECO:0007669"/>
    <property type="project" value="UniProtKB-KW"/>
</dbReference>
<gene>
    <name evidence="4" type="ORF">LUCI_3314</name>
</gene>
<evidence type="ECO:0000256" key="2">
    <source>
        <dbReference type="ARBA" id="ARBA00023274"/>
    </source>
</evidence>
<dbReference type="Pfam" id="PF01248">
    <property type="entry name" value="Ribosomal_L7Ae"/>
    <property type="match status" value="1"/>
</dbReference>
<dbReference type="SUPFAM" id="SSF55315">
    <property type="entry name" value="L30e-like"/>
    <property type="match status" value="1"/>
</dbReference>
<dbReference type="RefSeq" id="WP_122628962.1">
    <property type="nucleotide sequence ID" value="NZ_UPPP01000083.1"/>
</dbReference>
<sequence>MKEAKLISLLGLAQKAGKLVTGEFAVEKAVKAGKAKMVLIAADASANTKDRFRSMTAFYQVAHYEVASKEQLGSATGKMHRASVAVLDVGFCDAIKRMIEKTDQ</sequence>
<keyword evidence="5" id="KW-1185">Reference proteome</keyword>
<protein>
    <submittedName>
        <fullName evidence="4">Ribosomal protein l7ae/l30e/s12e/gadd45</fullName>
    </submittedName>
</protein>
<reference evidence="4 5" key="1">
    <citation type="submission" date="2018-06" db="EMBL/GenBank/DDBJ databases">
        <authorList>
            <person name="Strepis N."/>
        </authorList>
    </citation>
    <scope>NUCLEOTIDE SEQUENCE [LARGE SCALE GENOMIC DNA]</scope>
    <source>
        <strain evidence="4">LUCI</strain>
    </source>
</reference>
<dbReference type="InterPro" id="IPR029064">
    <property type="entry name" value="Ribosomal_eL30-like_sf"/>
</dbReference>
<evidence type="ECO:0000256" key="1">
    <source>
        <dbReference type="ARBA" id="ARBA00022980"/>
    </source>
</evidence>
<dbReference type="AlphaFoldDB" id="A0A498RA68"/>
<proteinExistence type="predicted"/>
<dbReference type="OrthoDB" id="9794863at2"/>
<evidence type="ECO:0000313" key="4">
    <source>
        <dbReference type="EMBL" id="VBB08049.1"/>
    </source>
</evidence>
<dbReference type="InterPro" id="IPR004038">
    <property type="entry name" value="Ribosomal_eL8/eL30/eS12/Gad45"/>
</dbReference>